<accession>D0W7S4</accession>
<evidence type="ECO:0000313" key="1">
    <source>
        <dbReference type="EMBL" id="EEZ76459.1"/>
    </source>
</evidence>
<gene>
    <name evidence="1" type="ORF">NEILACOT_03574</name>
</gene>
<dbReference type="Proteomes" id="UP000003843">
    <property type="component" value="Unassembled WGS sequence"/>
</dbReference>
<reference evidence="1 2" key="1">
    <citation type="submission" date="2009-10" db="EMBL/GenBank/DDBJ databases">
        <authorList>
            <person name="Weinstock G."/>
            <person name="Sodergren E."/>
            <person name="Clifton S."/>
            <person name="Fulton L."/>
            <person name="Fulton B."/>
            <person name="Courtney L."/>
            <person name="Fronick C."/>
            <person name="Harrison M."/>
            <person name="Strong C."/>
            <person name="Farmer C."/>
            <person name="Delahaunty K."/>
            <person name="Markovic C."/>
            <person name="Hall O."/>
            <person name="Minx P."/>
            <person name="Tomlinson C."/>
            <person name="Mitreva M."/>
            <person name="Nelson J."/>
            <person name="Hou S."/>
            <person name="Wollam A."/>
            <person name="Pepin K.H."/>
            <person name="Johnson M."/>
            <person name="Bhonagiri V."/>
            <person name="Nash W.E."/>
            <person name="Warren W."/>
            <person name="Chinwalla A."/>
            <person name="Mardis E.R."/>
            <person name="Wilson R.K."/>
        </authorList>
    </citation>
    <scope>NUCLEOTIDE SEQUENCE [LARGE SCALE GENOMIC DNA]</scope>
    <source>
        <strain evidence="1 2">ATCC 23970</strain>
    </source>
</reference>
<dbReference type="AlphaFoldDB" id="D0W7S4"/>
<sequence length="39" mass="4157">MPSERSDGIFAGFETGCVSYLNTVIAPNPMPGRVSDVQI</sequence>
<evidence type="ECO:0000313" key="2">
    <source>
        <dbReference type="Proteomes" id="UP000003843"/>
    </source>
</evidence>
<protein>
    <submittedName>
        <fullName evidence="1">Uncharacterized protein</fullName>
    </submittedName>
</protein>
<dbReference type="EMBL" id="ACEQ02000005">
    <property type="protein sequence ID" value="EEZ76459.1"/>
    <property type="molecule type" value="Genomic_DNA"/>
</dbReference>
<name>D0W7S4_NEILA</name>
<proteinExistence type="predicted"/>
<comment type="caution">
    <text evidence="1">The sequence shown here is derived from an EMBL/GenBank/DDBJ whole genome shotgun (WGS) entry which is preliminary data.</text>
</comment>
<organism evidence="1 2">
    <name type="scientific">Neisseria lactamica ATCC 23970</name>
    <dbReference type="NCBI Taxonomy" id="546265"/>
    <lineage>
        <taxon>Bacteria</taxon>
        <taxon>Pseudomonadati</taxon>
        <taxon>Pseudomonadota</taxon>
        <taxon>Betaproteobacteria</taxon>
        <taxon>Neisseriales</taxon>
        <taxon>Neisseriaceae</taxon>
        <taxon>Neisseria</taxon>
    </lineage>
</organism>